<dbReference type="RefSeq" id="WP_116678558.1">
    <property type="nucleotide sequence ID" value="NZ_JBGYVJ010000223.1"/>
</dbReference>
<dbReference type="AlphaFoldDB" id="A0A2U1FPI5"/>
<dbReference type="Gene3D" id="3.30.530.20">
    <property type="match status" value="1"/>
</dbReference>
<dbReference type="InterPro" id="IPR023393">
    <property type="entry name" value="START-like_dom_sf"/>
</dbReference>
<name>A0A2U1FPI5_9PORP</name>
<evidence type="ECO:0000313" key="1">
    <source>
        <dbReference type="EMBL" id="PVZ14069.1"/>
    </source>
</evidence>
<evidence type="ECO:0000313" key="2">
    <source>
        <dbReference type="Proteomes" id="UP000245462"/>
    </source>
</evidence>
<dbReference type="EMBL" id="QEKY01000002">
    <property type="protein sequence ID" value="PVZ14069.1"/>
    <property type="molecule type" value="Genomic_DNA"/>
</dbReference>
<accession>A0A2U1FPI5</accession>
<dbReference type="GeneID" id="94550004"/>
<keyword evidence="2" id="KW-1185">Reference proteome</keyword>
<dbReference type="Proteomes" id="UP000245462">
    <property type="component" value="Unassembled WGS sequence"/>
</dbReference>
<dbReference type="SUPFAM" id="SSF55961">
    <property type="entry name" value="Bet v1-like"/>
    <property type="match status" value="1"/>
</dbReference>
<protein>
    <recommendedName>
        <fullName evidence="3">Polyketide cyclase/dehydrase/lipid transport protein</fullName>
    </recommendedName>
</protein>
<organism evidence="1 2">
    <name type="scientific">Porphyromonas loveana</name>
    <dbReference type="NCBI Taxonomy" id="1884669"/>
    <lineage>
        <taxon>Bacteria</taxon>
        <taxon>Pseudomonadati</taxon>
        <taxon>Bacteroidota</taxon>
        <taxon>Bacteroidia</taxon>
        <taxon>Bacteroidales</taxon>
        <taxon>Porphyromonadaceae</taxon>
        <taxon>Porphyromonas</taxon>
    </lineage>
</organism>
<dbReference type="OrthoDB" id="1011799at2"/>
<comment type="caution">
    <text evidence="1">The sequence shown here is derived from an EMBL/GenBank/DDBJ whole genome shotgun (WGS) entry which is preliminary data.</text>
</comment>
<reference evidence="1 2" key="1">
    <citation type="submission" date="2018-04" db="EMBL/GenBank/DDBJ databases">
        <title>Genomic Encyclopedia of Type Strains, Phase IV (KMG-IV): sequencing the most valuable type-strain genomes for metagenomic binning, comparative biology and taxonomic classification.</title>
        <authorList>
            <person name="Goeker M."/>
        </authorList>
    </citation>
    <scope>NUCLEOTIDE SEQUENCE [LARGE SCALE GENOMIC DNA]</scope>
    <source>
        <strain evidence="1 2">DSM 28520</strain>
    </source>
</reference>
<proteinExistence type="predicted"/>
<evidence type="ECO:0008006" key="3">
    <source>
        <dbReference type="Google" id="ProtNLM"/>
    </source>
</evidence>
<gene>
    <name evidence="1" type="ORF">C7382_102113</name>
</gene>
<sequence>MAEYVSEAKSIAAPRSAVYAKLSDLSNLNALAEMLPEGKVNLTAVDSDSCTLTINPVGQITLRIAERKPDNLIRFEADRSPIPLDAHIQLDEATPGNTKLTVMLKAELNMFVKPMLDKPLREGVDKLAMLLSSLKYA</sequence>